<dbReference type="Pfam" id="PF20517">
    <property type="entry name" value="TMEM127"/>
    <property type="match status" value="1"/>
</dbReference>
<reference evidence="3" key="1">
    <citation type="submission" date="2021-02" db="EMBL/GenBank/DDBJ databases">
        <authorList>
            <person name="Nowell W R."/>
        </authorList>
    </citation>
    <scope>NUCLEOTIDE SEQUENCE</scope>
</reference>
<keyword evidence="1" id="KW-1133">Transmembrane helix</keyword>
<name>A0A816HJR9_ADIRI</name>
<dbReference type="InterPro" id="IPR046795">
    <property type="entry name" value="TMEM127_TM"/>
</dbReference>
<protein>
    <recommendedName>
        <fullName evidence="2">Transmembrane protein 127 transmembrane region domain-containing protein</fullName>
    </recommendedName>
</protein>
<dbReference type="GO" id="GO:0008285">
    <property type="term" value="P:negative regulation of cell population proliferation"/>
    <property type="evidence" value="ECO:0007669"/>
    <property type="project" value="InterPro"/>
</dbReference>
<dbReference type="GO" id="GO:0016020">
    <property type="term" value="C:membrane"/>
    <property type="evidence" value="ECO:0007669"/>
    <property type="project" value="TreeGrafter"/>
</dbReference>
<dbReference type="Gene3D" id="1.20.140.150">
    <property type="match status" value="1"/>
</dbReference>
<evidence type="ECO:0000259" key="2">
    <source>
        <dbReference type="Pfam" id="PF20517"/>
    </source>
</evidence>
<keyword evidence="4" id="KW-1185">Reference proteome</keyword>
<evidence type="ECO:0000256" key="1">
    <source>
        <dbReference type="SAM" id="Phobius"/>
    </source>
</evidence>
<dbReference type="PANTHER" id="PTHR28358">
    <property type="entry name" value="TRANSMEMBRANE PROTEIN 127"/>
    <property type="match status" value="1"/>
</dbReference>
<dbReference type="AlphaFoldDB" id="A0A816HJR9"/>
<feature type="domain" description="Transmembrane protein 127 transmembrane region" evidence="2">
    <location>
        <begin position="4"/>
        <end position="78"/>
    </location>
</feature>
<comment type="caution">
    <text evidence="3">The sequence shown here is derived from an EMBL/GenBank/DDBJ whole genome shotgun (WGS) entry which is preliminary data.</text>
</comment>
<proteinExistence type="predicted"/>
<feature type="non-terminal residue" evidence="3">
    <location>
        <position position="1"/>
    </location>
</feature>
<evidence type="ECO:0000313" key="4">
    <source>
        <dbReference type="Proteomes" id="UP000663828"/>
    </source>
</evidence>
<dbReference type="Proteomes" id="UP000663828">
    <property type="component" value="Unassembled WGS sequence"/>
</dbReference>
<dbReference type="GO" id="GO:0032007">
    <property type="term" value="P:negative regulation of TOR signaling"/>
    <property type="evidence" value="ECO:0007669"/>
    <property type="project" value="InterPro"/>
</dbReference>
<evidence type="ECO:0000313" key="3">
    <source>
        <dbReference type="EMBL" id="CAF1687428.1"/>
    </source>
</evidence>
<gene>
    <name evidence="3" type="ORF">XAT740_LOCUS62394</name>
</gene>
<feature type="transmembrane region" description="Helical" evidence="1">
    <location>
        <begin position="12"/>
        <end position="37"/>
    </location>
</feature>
<feature type="transmembrane region" description="Helical" evidence="1">
    <location>
        <begin position="57"/>
        <end position="78"/>
    </location>
</feature>
<keyword evidence="1" id="KW-0472">Membrane</keyword>
<accession>A0A816HJR9</accession>
<organism evidence="3 4">
    <name type="scientific">Adineta ricciae</name>
    <name type="common">Rotifer</name>
    <dbReference type="NCBI Taxonomy" id="249248"/>
    <lineage>
        <taxon>Eukaryota</taxon>
        <taxon>Metazoa</taxon>
        <taxon>Spiralia</taxon>
        <taxon>Gnathifera</taxon>
        <taxon>Rotifera</taxon>
        <taxon>Eurotatoria</taxon>
        <taxon>Bdelloidea</taxon>
        <taxon>Adinetida</taxon>
        <taxon>Adinetidae</taxon>
        <taxon>Adineta</taxon>
    </lineage>
</organism>
<keyword evidence="1" id="KW-0812">Transmembrane</keyword>
<dbReference type="InterPro" id="IPR033331">
    <property type="entry name" value="TMEM127"/>
</dbReference>
<dbReference type="PANTHER" id="PTHR28358:SF1">
    <property type="entry name" value="TRANSMEMBRANE PROTEIN 127"/>
    <property type="match status" value="1"/>
</dbReference>
<dbReference type="EMBL" id="CAJNOR010017512">
    <property type="protein sequence ID" value="CAF1687428.1"/>
    <property type="molecule type" value="Genomic_DNA"/>
</dbReference>
<sequence>MKYGLKFMRRHAFWHILSVLLCTVVSGLCFWASELIYDIQDKSRSKIGKKVEVQFDVAYYLVVISSGLSLLASAFALLRRYPTAEEEHLDRLMDDWSRREEPLFIERSLPATVSTVPANNEPPPEYSEQNVIV</sequence>